<gene>
    <name evidence="3" type="ORF">PCOR1329_LOCUS20667</name>
</gene>
<accession>A0ABN9RGZ5</accession>
<evidence type="ECO:0000313" key="3">
    <source>
        <dbReference type="EMBL" id="CAK0818340.1"/>
    </source>
</evidence>
<organism evidence="3 4">
    <name type="scientific">Prorocentrum cordatum</name>
    <dbReference type="NCBI Taxonomy" id="2364126"/>
    <lineage>
        <taxon>Eukaryota</taxon>
        <taxon>Sar</taxon>
        <taxon>Alveolata</taxon>
        <taxon>Dinophyceae</taxon>
        <taxon>Prorocentrales</taxon>
        <taxon>Prorocentraceae</taxon>
        <taxon>Prorocentrum</taxon>
    </lineage>
</organism>
<feature type="compositionally biased region" description="Gly residues" evidence="2">
    <location>
        <begin position="13"/>
        <end position="32"/>
    </location>
</feature>
<reference evidence="3" key="1">
    <citation type="submission" date="2023-10" db="EMBL/GenBank/DDBJ databases">
        <authorList>
            <person name="Chen Y."/>
            <person name="Shah S."/>
            <person name="Dougan E. K."/>
            <person name="Thang M."/>
            <person name="Chan C."/>
        </authorList>
    </citation>
    <scope>NUCLEOTIDE SEQUENCE [LARGE SCALE GENOMIC DNA]</scope>
</reference>
<name>A0ABN9RGZ5_9DINO</name>
<protein>
    <submittedName>
        <fullName evidence="3">Uncharacterized protein</fullName>
    </submittedName>
</protein>
<sequence length="107" mass="10953">MAASLINPCRRLQGGGGGGRGAPSGPTGGADAAGGARRSGTGAGETPPWRAAVPREECMAERALALRRVAELQRELETLRQAVQSGPHVSDPARACNTSLEYTTVSI</sequence>
<feature type="region of interest" description="Disordered" evidence="2">
    <location>
        <begin position="1"/>
        <end position="53"/>
    </location>
</feature>
<keyword evidence="1" id="KW-0175">Coiled coil</keyword>
<evidence type="ECO:0000313" key="4">
    <source>
        <dbReference type="Proteomes" id="UP001189429"/>
    </source>
</evidence>
<dbReference type="EMBL" id="CAUYUJ010006703">
    <property type="protein sequence ID" value="CAK0818340.1"/>
    <property type="molecule type" value="Genomic_DNA"/>
</dbReference>
<evidence type="ECO:0000256" key="2">
    <source>
        <dbReference type="SAM" id="MobiDB-lite"/>
    </source>
</evidence>
<evidence type="ECO:0000256" key="1">
    <source>
        <dbReference type="SAM" id="Coils"/>
    </source>
</evidence>
<proteinExistence type="predicted"/>
<dbReference type="Proteomes" id="UP001189429">
    <property type="component" value="Unassembled WGS sequence"/>
</dbReference>
<feature type="coiled-coil region" evidence="1">
    <location>
        <begin position="55"/>
        <end position="82"/>
    </location>
</feature>
<keyword evidence="4" id="KW-1185">Reference proteome</keyword>
<comment type="caution">
    <text evidence="3">The sequence shown here is derived from an EMBL/GenBank/DDBJ whole genome shotgun (WGS) entry which is preliminary data.</text>
</comment>